<dbReference type="Gene3D" id="3.40.50.1820">
    <property type="entry name" value="alpha/beta hydrolase"/>
    <property type="match status" value="1"/>
</dbReference>
<gene>
    <name evidence="3" type="ORF">M9978_06060</name>
</gene>
<evidence type="ECO:0000313" key="3">
    <source>
        <dbReference type="EMBL" id="MCP3729989.1"/>
    </source>
</evidence>
<evidence type="ECO:0000313" key="4">
    <source>
        <dbReference type="Proteomes" id="UP001139451"/>
    </source>
</evidence>
<dbReference type="Pfam" id="PF08530">
    <property type="entry name" value="PepX_C"/>
    <property type="match status" value="1"/>
</dbReference>
<dbReference type="InterPro" id="IPR000383">
    <property type="entry name" value="Xaa-Pro-like_dom"/>
</dbReference>
<dbReference type="InterPro" id="IPR029058">
    <property type="entry name" value="AB_hydrolase_fold"/>
</dbReference>
<accession>A0A9X2HJ05</accession>
<dbReference type="Gene3D" id="2.60.120.260">
    <property type="entry name" value="Galactose-binding domain-like"/>
    <property type="match status" value="1"/>
</dbReference>
<dbReference type="SMART" id="SM00939">
    <property type="entry name" value="PepX_C"/>
    <property type="match status" value="1"/>
</dbReference>
<dbReference type="InterPro" id="IPR013736">
    <property type="entry name" value="Xaa-Pro_dipept_C"/>
</dbReference>
<dbReference type="InterPro" id="IPR008979">
    <property type="entry name" value="Galactose-bd-like_sf"/>
</dbReference>
<keyword evidence="1 3" id="KW-0378">Hydrolase</keyword>
<comment type="caution">
    <text evidence="3">The sequence shown here is derived from an EMBL/GenBank/DDBJ whole genome shotgun (WGS) entry which is preliminary data.</text>
</comment>
<dbReference type="SUPFAM" id="SSF53474">
    <property type="entry name" value="alpha/beta-Hydrolases"/>
    <property type="match status" value="1"/>
</dbReference>
<evidence type="ECO:0000256" key="1">
    <source>
        <dbReference type="ARBA" id="ARBA00022801"/>
    </source>
</evidence>
<dbReference type="Proteomes" id="UP001139451">
    <property type="component" value="Unassembled WGS sequence"/>
</dbReference>
<dbReference type="PANTHER" id="PTHR43056:SF10">
    <property type="entry name" value="COCE_NOND FAMILY, PUTATIVE (AFU_ORTHOLOGUE AFUA_7G00600)-RELATED"/>
    <property type="match status" value="1"/>
</dbReference>
<dbReference type="NCBIfam" id="TIGR00976">
    <property type="entry name" value="CocE_NonD"/>
    <property type="match status" value="2"/>
</dbReference>
<keyword evidence="4" id="KW-1185">Reference proteome</keyword>
<dbReference type="SUPFAM" id="SSF49785">
    <property type="entry name" value="Galactose-binding domain-like"/>
    <property type="match status" value="1"/>
</dbReference>
<dbReference type="RefSeq" id="WP_254292102.1">
    <property type="nucleotide sequence ID" value="NZ_JAMLDX010000003.1"/>
</dbReference>
<reference evidence="3" key="1">
    <citation type="submission" date="2022-05" db="EMBL/GenBank/DDBJ databases">
        <title>Sphingomonas sp. strain MG17 Genome sequencing and assembly.</title>
        <authorList>
            <person name="Kim I."/>
        </authorList>
    </citation>
    <scope>NUCLEOTIDE SEQUENCE</scope>
    <source>
        <strain evidence="3">MG17</strain>
    </source>
</reference>
<feature type="domain" description="Xaa-Pro dipeptidyl-peptidase C-terminal" evidence="2">
    <location>
        <begin position="470"/>
        <end position="748"/>
    </location>
</feature>
<dbReference type="Pfam" id="PF02129">
    <property type="entry name" value="Peptidase_S15"/>
    <property type="match status" value="1"/>
</dbReference>
<proteinExistence type="predicted"/>
<dbReference type="InterPro" id="IPR005674">
    <property type="entry name" value="CocE/Ser_esterase"/>
</dbReference>
<dbReference type="GO" id="GO:0008239">
    <property type="term" value="F:dipeptidyl-peptidase activity"/>
    <property type="evidence" value="ECO:0007669"/>
    <property type="project" value="InterPro"/>
</dbReference>
<dbReference type="Gene3D" id="1.10.3020.20">
    <property type="match status" value="1"/>
</dbReference>
<organism evidence="3 4">
    <name type="scientific">Sphingomonas tagetis</name>
    <dbReference type="NCBI Taxonomy" id="2949092"/>
    <lineage>
        <taxon>Bacteria</taxon>
        <taxon>Pseudomonadati</taxon>
        <taxon>Pseudomonadota</taxon>
        <taxon>Alphaproteobacteria</taxon>
        <taxon>Sphingomonadales</taxon>
        <taxon>Sphingomonadaceae</taxon>
        <taxon>Sphingomonas</taxon>
    </lineage>
</organism>
<sequence length="755" mass="82958">MILTGVFAGPIAGLKYVTPSCEGVTSATGEFRYRKGERIAFLLGDSPIGYALGCERLTLADIISRVDGNIHKLMDAGLTNVARLLCTLDRDGNLDNGIEIAPEVHAIIGKRRINFRHDVSFAGAAGDQVAAFAADPLVAELLDACNASGMFTARAPRTLFPAAAARNEVRRNLLGILRFRDVKVPLANGSYVVADIFRPAKDGKYPVVMNCGPYGRAFNHHTVCNEADFEHHEEEEERYFHGNADGLVFENHESVNTAAWVPHDYAVMRVDGPGMGKSPGKLAIWGYSTAEAYRDAIDWAGVQDWCNGNVGLWGMSYYAMTQHQAAALAPRHLKAMIAIGTDVDMYEEVLYTGGILNEEFFPHWYKGGVLPAVCGEPDAIDFMAVARACPFKDSDPAAIFGPRGEVFMSPDMRGVTVPTWTVACTTHPAHFHQLGSSEAYLTTPTPHKKIDFREDWFTRSYSAAMVAEHMAFFDHWLKGIDNGVMDKPPVTLEVRAGYGSSYEQHEQEWPVARTEYCKYHLDLSPSDWAGDAHRNDFRRLSLTEAATAGEASYSAEIPVESRTGPPAALLPVMPPSALLLWKTGVSFISDPVAEDMVFAGYSKAKLWVSSSAADMDIYVTIRVIDADGEEVDYAGPTTMGLSVKNYPLAKGWLKASHRKIDEARTTEYTVKHTHLKADHAPLQPGEIVPVEIEIIPNVALIRAGHRIRIDIQPYDGFGHGTRHGYDASYHDGATNMIHTGPDHPSWVQLPIVPNR</sequence>
<dbReference type="EMBL" id="JAMLDX010000003">
    <property type="protein sequence ID" value="MCP3729989.1"/>
    <property type="molecule type" value="Genomic_DNA"/>
</dbReference>
<dbReference type="AlphaFoldDB" id="A0A9X2HJ05"/>
<evidence type="ECO:0000259" key="2">
    <source>
        <dbReference type="SMART" id="SM00939"/>
    </source>
</evidence>
<protein>
    <submittedName>
        <fullName evidence="3">CocE/NonD family hydrolase</fullName>
    </submittedName>
</protein>
<dbReference type="PANTHER" id="PTHR43056">
    <property type="entry name" value="PEPTIDASE S9 PROLYL OLIGOPEPTIDASE"/>
    <property type="match status" value="1"/>
</dbReference>
<name>A0A9X2HJ05_9SPHN</name>
<dbReference type="InterPro" id="IPR050585">
    <property type="entry name" value="Xaa-Pro_dipeptidyl-ppase/CocE"/>
</dbReference>